<gene>
    <name evidence="2" type="ORF">IWW39_002782</name>
</gene>
<evidence type="ECO:0000313" key="2">
    <source>
        <dbReference type="EMBL" id="KAJ2687654.1"/>
    </source>
</evidence>
<dbReference type="InterPro" id="IPR051283">
    <property type="entry name" value="Sec_Metabolite_Acyltrans"/>
</dbReference>
<sequence>MTNELNGGSSKVFELCPLENSKGTYKIIQYSLLYRYSEPTHSSSMPLANIQRAFERLIELYPILGGYKVILPDRNVIATGDSSKPGPLFEIIDATPMAVEEFDRIKFHRDQWPTHIDSALKKRTADIDRMIAGTVVRFADGYLVALSVSHIVADGGAVNLLLRQWASLSLKFAADGDGLPMPDLPVDYDHEAFWAKLSAHPHEDHPFVAYINSLDLGSMSALRDKLSTWYATGSLEGGKSLAMRVLHVSPESIDAIGVEFNTPSDDRSAIHGAQILYALLWQRYVAAVIEMQMETEIAYTMPVFLTMMYGLRQKTPAPNYIGNALGSVLVPCDTKDVLTMPIVDLARLVKEHLSQLSPGATVHYLSEAFGGDGSFLIKNIYLCNRTESLVSISNMSRLEYFDIDFGHGGPVGLLAGTLPTEGLSFWLPSADGGIDIYYGLKDNVYAVLKRDKVLSKFIQFVN</sequence>
<dbReference type="InterPro" id="IPR023213">
    <property type="entry name" value="CAT-like_dom_sf"/>
</dbReference>
<dbReference type="OrthoDB" id="1862401at2759"/>
<evidence type="ECO:0000313" key="3">
    <source>
        <dbReference type="Proteomes" id="UP001151516"/>
    </source>
</evidence>
<dbReference type="Proteomes" id="UP001151516">
    <property type="component" value="Unassembled WGS sequence"/>
</dbReference>
<keyword evidence="1" id="KW-0808">Transferase</keyword>
<organism evidence="2 3">
    <name type="scientific">Coemansia spiralis</name>
    <dbReference type="NCBI Taxonomy" id="417178"/>
    <lineage>
        <taxon>Eukaryota</taxon>
        <taxon>Fungi</taxon>
        <taxon>Fungi incertae sedis</taxon>
        <taxon>Zoopagomycota</taxon>
        <taxon>Kickxellomycotina</taxon>
        <taxon>Kickxellomycetes</taxon>
        <taxon>Kickxellales</taxon>
        <taxon>Kickxellaceae</taxon>
        <taxon>Coemansia</taxon>
    </lineage>
</organism>
<dbReference type="Gene3D" id="3.30.559.10">
    <property type="entry name" value="Chloramphenicol acetyltransferase-like domain"/>
    <property type="match status" value="2"/>
</dbReference>
<name>A0A9W8GJU0_9FUNG</name>
<dbReference type="AlphaFoldDB" id="A0A9W8GJU0"/>
<dbReference type="EMBL" id="JANBTX010000066">
    <property type="protein sequence ID" value="KAJ2687654.1"/>
    <property type="molecule type" value="Genomic_DNA"/>
</dbReference>
<dbReference type="SUPFAM" id="SSF52777">
    <property type="entry name" value="CoA-dependent acyltransferases"/>
    <property type="match status" value="1"/>
</dbReference>
<dbReference type="GO" id="GO:0016740">
    <property type="term" value="F:transferase activity"/>
    <property type="evidence" value="ECO:0007669"/>
    <property type="project" value="UniProtKB-KW"/>
</dbReference>
<accession>A0A9W8GJU0</accession>
<keyword evidence="3" id="KW-1185">Reference proteome</keyword>
<dbReference type="PANTHER" id="PTHR31896:SF64">
    <property type="entry name" value="TRICHOTHECENE 3-O-ACETYLTRANSFERASE"/>
    <property type="match status" value="1"/>
</dbReference>
<proteinExistence type="predicted"/>
<evidence type="ECO:0000256" key="1">
    <source>
        <dbReference type="ARBA" id="ARBA00022679"/>
    </source>
</evidence>
<reference evidence="2" key="1">
    <citation type="submission" date="2022-07" db="EMBL/GenBank/DDBJ databases">
        <title>Phylogenomic reconstructions and comparative analyses of Kickxellomycotina fungi.</title>
        <authorList>
            <person name="Reynolds N.K."/>
            <person name="Stajich J.E."/>
            <person name="Barry K."/>
            <person name="Grigoriev I.V."/>
            <person name="Crous P."/>
            <person name="Smith M.E."/>
        </authorList>
    </citation>
    <scope>NUCLEOTIDE SEQUENCE</scope>
    <source>
        <strain evidence="2">CBS 109367</strain>
    </source>
</reference>
<dbReference type="PANTHER" id="PTHR31896">
    <property type="entry name" value="FAMILY REGULATORY PROTEIN, PUTATIVE (AFU_ORTHOLOGUE AFUA_3G14730)-RELATED"/>
    <property type="match status" value="1"/>
</dbReference>
<dbReference type="Pfam" id="PF02458">
    <property type="entry name" value="Transferase"/>
    <property type="match status" value="1"/>
</dbReference>
<protein>
    <submittedName>
        <fullName evidence="2">Uncharacterized protein</fullName>
    </submittedName>
</protein>
<comment type="caution">
    <text evidence="2">The sequence shown here is derived from an EMBL/GenBank/DDBJ whole genome shotgun (WGS) entry which is preliminary data.</text>
</comment>